<keyword evidence="3" id="KW-1185">Reference proteome</keyword>
<dbReference type="Gene3D" id="3.40.630.30">
    <property type="match status" value="1"/>
</dbReference>
<evidence type="ECO:0000259" key="1">
    <source>
        <dbReference type="PROSITE" id="PS51186"/>
    </source>
</evidence>
<dbReference type="Proteomes" id="UP000054097">
    <property type="component" value="Unassembled WGS sequence"/>
</dbReference>
<organism evidence="2 3">
    <name type="scientific">Serendipita vermifera MAFF 305830</name>
    <dbReference type="NCBI Taxonomy" id="933852"/>
    <lineage>
        <taxon>Eukaryota</taxon>
        <taxon>Fungi</taxon>
        <taxon>Dikarya</taxon>
        <taxon>Basidiomycota</taxon>
        <taxon>Agaricomycotina</taxon>
        <taxon>Agaricomycetes</taxon>
        <taxon>Sebacinales</taxon>
        <taxon>Serendipitaceae</taxon>
        <taxon>Serendipita</taxon>
    </lineage>
</organism>
<reference evidence="2 3" key="1">
    <citation type="submission" date="2014-04" db="EMBL/GenBank/DDBJ databases">
        <authorList>
            <consortium name="DOE Joint Genome Institute"/>
            <person name="Kuo A."/>
            <person name="Zuccaro A."/>
            <person name="Kohler A."/>
            <person name="Nagy L.G."/>
            <person name="Floudas D."/>
            <person name="Copeland A."/>
            <person name="Barry K.W."/>
            <person name="Cichocki N."/>
            <person name="Veneault-Fourrey C."/>
            <person name="LaButti K."/>
            <person name="Lindquist E.A."/>
            <person name="Lipzen A."/>
            <person name="Lundell T."/>
            <person name="Morin E."/>
            <person name="Murat C."/>
            <person name="Sun H."/>
            <person name="Tunlid A."/>
            <person name="Henrissat B."/>
            <person name="Grigoriev I.V."/>
            <person name="Hibbett D.S."/>
            <person name="Martin F."/>
            <person name="Nordberg H.P."/>
            <person name="Cantor M.N."/>
            <person name="Hua S.X."/>
        </authorList>
    </citation>
    <scope>NUCLEOTIDE SEQUENCE [LARGE SCALE GENOMIC DNA]</scope>
    <source>
        <strain evidence="2 3">MAFF 305830</strain>
    </source>
</reference>
<dbReference type="AlphaFoldDB" id="A0A0C3AVM8"/>
<gene>
    <name evidence="2" type="ORF">M408DRAFT_76508</name>
</gene>
<reference evidence="3" key="2">
    <citation type="submission" date="2015-01" db="EMBL/GenBank/DDBJ databases">
        <title>Evolutionary Origins and Diversification of the Mycorrhizal Mutualists.</title>
        <authorList>
            <consortium name="DOE Joint Genome Institute"/>
            <consortium name="Mycorrhizal Genomics Consortium"/>
            <person name="Kohler A."/>
            <person name="Kuo A."/>
            <person name="Nagy L.G."/>
            <person name="Floudas D."/>
            <person name="Copeland A."/>
            <person name="Barry K.W."/>
            <person name="Cichocki N."/>
            <person name="Veneault-Fourrey C."/>
            <person name="LaButti K."/>
            <person name="Lindquist E.A."/>
            <person name="Lipzen A."/>
            <person name="Lundell T."/>
            <person name="Morin E."/>
            <person name="Murat C."/>
            <person name="Riley R."/>
            <person name="Ohm R."/>
            <person name="Sun H."/>
            <person name="Tunlid A."/>
            <person name="Henrissat B."/>
            <person name="Grigoriev I.V."/>
            <person name="Hibbett D.S."/>
            <person name="Martin F."/>
        </authorList>
    </citation>
    <scope>NUCLEOTIDE SEQUENCE [LARGE SCALE GENOMIC DNA]</scope>
    <source>
        <strain evidence="3">MAFF 305830</strain>
    </source>
</reference>
<dbReference type="SUPFAM" id="SSF55729">
    <property type="entry name" value="Acyl-CoA N-acyltransferases (Nat)"/>
    <property type="match status" value="1"/>
</dbReference>
<sequence>MDLISRHYSTRTANTVVHSTSPMRFTDGEGRAWLYLELKEDKVDVNSVSEDTLRIISQHCASPKWSINLTAPEDVVQAVLAIPAVGSLMGEDKAYMERFEYMVLEPNATSQRTAADGMSVGSWELQDGKAWFVGRFPNLAEMVKHENVWTVQREGEVGGYIVALPDSQTGRIYISDLLIFPEYRRQGLGRALLRHVLSGANSSVWLTVLCTNEGARAMYLAKGFKVERLFVMIGSK</sequence>
<evidence type="ECO:0000313" key="3">
    <source>
        <dbReference type="Proteomes" id="UP000054097"/>
    </source>
</evidence>
<dbReference type="PROSITE" id="PS51186">
    <property type="entry name" value="GNAT"/>
    <property type="match status" value="1"/>
</dbReference>
<dbReference type="HOGENOM" id="CLU_1190294_0_0_1"/>
<accession>A0A0C3AVM8</accession>
<dbReference type="InterPro" id="IPR016181">
    <property type="entry name" value="Acyl_CoA_acyltransferase"/>
</dbReference>
<dbReference type="EMBL" id="KN824328">
    <property type="protein sequence ID" value="KIM24054.1"/>
    <property type="molecule type" value="Genomic_DNA"/>
</dbReference>
<evidence type="ECO:0000313" key="2">
    <source>
        <dbReference type="EMBL" id="KIM24054.1"/>
    </source>
</evidence>
<name>A0A0C3AVM8_SERVB</name>
<dbReference type="GO" id="GO:0016747">
    <property type="term" value="F:acyltransferase activity, transferring groups other than amino-acyl groups"/>
    <property type="evidence" value="ECO:0007669"/>
    <property type="project" value="InterPro"/>
</dbReference>
<dbReference type="Pfam" id="PF00583">
    <property type="entry name" value="Acetyltransf_1"/>
    <property type="match status" value="1"/>
</dbReference>
<dbReference type="CDD" id="cd04301">
    <property type="entry name" value="NAT_SF"/>
    <property type="match status" value="1"/>
</dbReference>
<feature type="domain" description="N-acetyltransferase" evidence="1">
    <location>
        <begin position="102"/>
        <end position="236"/>
    </location>
</feature>
<proteinExistence type="predicted"/>
<dbReference type="InterPro" id="IPR000182">
    <property type="entry name" value="GNAT_dom"/>
</dbReference>
<dbReference type="OrthoDB" id="424551at2759"/>
<protein>
    <recommendedName>
        <fullName evidence="1">N-acetyltransferase domain-containing protein</fullName>
    </recommendedName>
</protein>